<keyword evidence="2" id="KW-1185">Reference proteome</keyword>
<dbReference type="AlphaFoldDB" id="A0A1Y1Y2F9"/>
<protein>
    <submittedName>
        <fullName evidence="1">Uncharacterized protein</fullName>
    </submittedName>
</protein>
<name>A0A1Y1Y2F9_9PLEO</name>
<dbReference type="EMBL" id="MCFA01000418">
    <property type="protein sequence ID" value="ORX92065.1"/>
    <property type="molecule type" value="Genomic_DNA"/>
</dbReference>
<accession>A0A1Y1Y2F9</accession>
<dbReference type="Proteomes" id="UP000193144">
    <property type="component" value="Unassembled WGS sequence"/>
</dbReference>
<organism evidence="1 2">
    <name type="scientific">Clohesyomyces aquaticus</name>
    <dbReference type="NCBI Taxonomy" id="1231657"/>
    <lineage>
        <taxon>Eukaryota</taxon>
        <taxon>Fungi</taxon>
        <taxon>Dikarya</taxon>
        <taxon>Ascomycota</taxon>
        <taxon>Pezizomycotina</taxon>
        <taxon>Dothideomycetes</taxon>
        <taxon>Pleosporomycetidae</taxon>
        <taxon>Pleosporales</taxon>
        <taxon>Lindgomycetaceae</taxon>
        <taxon>Clohesyomyces</taxon>
    </lineage>
</organism>
<evidence type="ECO:0000313" key="1">
    <source>
        <dbReference type="EMBL" id="ORX92065.1"/>
    </source>
</evidence>
<comment type="caution">
    <text evidence="1">The sequence shown here is derived from an EMBL/GenBank/DDBJ whole genome shotgun (WGS) entry which is preliminary data.</text>
</comment>
<sequence length="122" mass="13257">MLVPKFRSISRLLSSLMNCARTVALGASSNDLNNQNHLCSKASRSFAFASKYCPSPGFYISERSATLCSAMGPLLGIVCNPQVTFLLLYGKSRNSQSTACNSESENRDSRQKAFIIHILTGS</sequence>
<reference evidence="1 2" key="1">
    <citation type="submission" date="2016-07" db="EMBL/GenBank/DDBJ databases">
        <title>Pervasive Adenine N6-methylation of Active Genes in Fungi.</title>
        <authorList>
            <consortium name="DOE Joint Genome Institute"/>
            <person name="Mondo S.J."/>
            <person name="Dannebaum R.O."/>
            <person name="Kuo R.C."/>
            <person name="Labutti K."/>
            <person name="Haridas S."/>
            <person name="Kuo A."/>
            <person name="Salamov A."/>
            <person name="Ahrendt S.R."/>
            <person name="Lipzen A."/>
            <person name="Sullivan W."/>
            <person name="Andreopoulos W.B."/>
            <person name="Clum A."/>
            <person name="Lindquist E."/>
            <person name="Daum C."/>
            <person name="Ramamoorthy G.K."/>
            <person name="Gryganskyi A."/>
            <person name="Culley D."/>
            <person name="Magnuson J.K."/>
            <person name="James T.Y."/>
            <person name="O'Malley M.A."/>
            <person name="Stajich J.E."/>
            <person name="Spatafora J.W."/>
            <person name="Visel A."/>
            <person name="Grigoriev I.V."/>
        </authorList>
    </citation>
    <scope>NUCLEOTIDE SEQUENCE [LARGE SCALE GENOMIC DNA]</scope>
    <source>
        <strain evidence="1 2">CBS 115471</strain>
    </source>
</reference>
<gene>
    <name evidence="1" type="ORF">BCR34DRAFT_266122</name>
</gene>
<proteinExistence type="predicted"/>
<evidence type="ECO:0000313" key="2">
    <source>
        <dbReference type="Proteomes" id="UP000193144"/>
    </source>
</evidence>